<protein>
    <submittedName>
        <fullName evidence="1">Uncharacterized protein</fullName>
    </submittedName>
</protein>
<accession>A0A2C9V813</accession>
<gene>
    <name evidence="1" type="ORF">MANES_09G053900</name>
</gene>
<dbReference type="EMBL" id="CM004395">
    <property type="protein sequence ID" value="OAY40846.1"/>
    <property type="molecule type" value="Genomic_DNA"/>
</dbReference>
<evidence type="ECO:0000313" key="1">
    <source>
        <dbReference type="EMBL" id="OAY40846.1"/>
    </source>
</evidence>
<reference evidence="1" key="1">
    <citation type="submission" date="2016-02" db="EMBL/GenBank/DDBJ databases">
        <title>WGS assembly of Manihot esculenta.</title>
        <authorList>
            <person name="Bredeson J.V."/>
            <person name="Prochnik S.E."/>
            <person name="Lyons J.B."/>
            <person name="Schmutz J."/>
            <person name="Grimwood J."/>
            <person name="Vrebalov J."/>
            <person name="Bart R.S."/>
            <person name="Amuge T."/>
            <person name="Ferguson M.E."/>
            <person name="Green R."/>
            <person name="Putnam N."/>
            <person name="Stites J."/>
            <person name="Rounsley S."/>
            <person name="Rokhsar D.S."/>
        </authorList>
    </citation>
    <scope>NUCLEOTIDE SEQUENCE [LARGE SCALE GENOMIC DNA]</scope>
    <source>
        <tissue evidence="1">Leaf</tissue>
    </source>
</reference>
<dbReference type="AlphaFoldDB" id="A0A2C9V813"/>
<sequence>MLPIECFLEANISLLFASTNKSRKQKVTTTPNQVELEKFMIKRF</sequence>
<proteinExistence type="predicted"/>
<name>A0A2C9V813_MANES</name>
<organism evidence="1">
    <name type="scientific">Manihot esculenta</name>
    <name type="common">Cassava</name>
    <name type="synonym">Jatropha manihot</name>
    <dbReference type="NCBI Taxonomy" id="3983"/>
    <lineage>
        <taxon>Eukaryota</taxon>
        <taxon>Viridiplantae</taxon>
        <taxon>Streptophyta</taxon>
        <taxon>Embryophyta</taxon>
        <taxon>Tracheophyta</taxon>
        <taxon>Spermatophyta</taxon>
        <taxon>Magnoliopsida</taxon>
        <taxon>eudicotyledons</taxon>
        <taxon>Gunneridae</taxon>
        <taxon>Pentapetalae</taxon>
        <taxon>rosids</taxon>
        <taxon>fabids</taxon>
        <taxon>Malpighiales</taxon>
        <taxon>Euphorbiaceae</taxon>
        <taxon>Crotonoideae</taxon>
        <taxon>Manihoteae</taxon>
        <taxon>Manihot</taxon>
    </lineage>
</organism>